<dbReference type="RefSeq" id="WP_013707037.1">
    <property type="nucleotide sequence ID" value="NC_015388.1"/>
</dbReference>
<dbReference type="Pfam" id="PF16321">
    <property type="entry name" value="Ribosom_S30AE_C"/>
    <property type="match status" value="1"/>
</dbReference>
<accession>F2NJY4</accession>
<reference evidence="6 7" key="1">
    <citation type="journal article" date="2011" name="Stand. Genomic Sci.">
        <title>Complete genome sequence of the acetate-degrading sulfate reducer Desulfobacca acetoxidans type strain (ASRB2).</title>
        <authorList>
            <person name="Goker M."/>
            <person name="Teshima H."/>
            <person name="Lapidus A."/>
            <person name="Nolan M."/>
            <person name="Lucas S."/>
            <person name="Hammon N."/>
            <person name="Deshpande S."/>
            <person name="Cheng J.F."/>
            <person name="Tapia R."/>
            <person name="Han C."/>
            <person name="Goodwin L."/>
            <person name="Pitluck S."/>
            <person name="Huntemann M."/>
            <person name="Liolios K."/>
            <person name="Ivanova N."/>
            <person name="Pagani I."/>
            <person name="Mavromatis K."/>
            <person name="Ovchinikova G."/>
            <person name="Pati A."/>
            <person name="Chen A."/>
            <person name="Palaniappan K."/>
            <person name="Land M."/>
            <person name="Hauser L."/>
            <person name="Brambilla E.M."/>
            <person name="Rohde M."/>
            <person name="Spring S."/>
            <person name="Detter J.C."/>
            <person name="Woyke T."/>
            <person name="Bristow J."/>
            <person name="Eisen J.A."/>
            <person name="Markowitz V."/>
            <person name="Hugenholtz P."/>
            <person name="Kyrpides N.C."/>
            <person name="Klenk H.P."/>
        </authorList>
    </citation>
    <scope>NUCLEOTIDE SEQUENCE [LARGE SCALE GENOMIC DNA]</scope>
    <source>
        <strain evidence="7">ATCC 700848 / DSM 11109 / ASRB2</strain>
    </source>
</reference>
<dbReference type="HOGENOM" id="CLU_071472_0_3_7"/>
<keyword evidence="1 4" id="KW-0810">Translation regulation</keyword>
<feature type="domain" description="Sigma 54 modulation/S30EA ribosomal protein C-terminal" evidence="5">
    <location>
        <begin position="119"/>
        <end position="174"/>
    </location>
</feature>
<dbReference type="HAMAP" id="MF_00839">
    <property type="entry name" value="HPF"/>
    <property type="match status" value="1"/>
</dbReference>
<reference evidence="7" key="2">
    <citation type="submission" date="2011-03" db="EMBL/GenBank/DDBJ databases">
        <title>The complete genome of Desulfobacca acetoxidans DSM 11109.</title>
        <authorList>
            <consortium name="US DOE Joint Genome Institute (JGI-PGF)"/>
            <person name="Lucas S."/>
            <person name="Copeland A."/>
            <person name="Lapidus A."/>
            <person name="Bruce D."/>
            <person name="Goodwin L."/>
            <person name="Pitluck S."/>
            <person name="Peters L."/>
            <person name="Kyrpides N."/>
            <person name="Mavromatis K."/>
            <person name="Ivanova N."/>
            <person name="Ovchinnikova G."/>
            <person name="Teshima H."/>
            <person name="Detter J.C."/>
            <person name="Han C."/>
            <person name="Land M."/>
            <person name="Hauser L."/>
            <person name="Markowitz V."/>
            <person name="Cheng J.-F."/>
            <person name="Hugenholtz P."/>
            <person name="Woyke T."/>
            <person name="Wu D."/>
            <person name="Spring S."/>
            <person name="Schueler E."/>
            <person name="Brambilla E."/>
            <person name="Klenk H.-P."/>
            <person name="Eisen J.A."/>
        </authorList>
    </citation>
    <scope>NUCLEOTIDE SEQUENCE [LARGE SCALE GENOMIC DNA]</scope>
    <source>
        <strain evidence="7">ATCC 700848 / DSM 11109 / ASRB2</strain>
    </source>
</reference>
<dbReference type="InterPro" id="IPR036567">
    <property type="entry name" value="RHF-like"/>
</dbReference>
<dbReference type="CDD" id="cd00552">
    <property type="entry name" value="RaiA"/>
    <property type="match status" value="1"/>
</dbReference>
<dbReference type="InterPro" id="IPR038416">
    <property type="entry name" value="Ribosom_S30AE_C_sf"/>
</dbReference>
<comment type="function">
    <text evidence="4">Required for dimerization of active 70S ribosomes into 100S ribosomes in stationary phase; 100S ribosomes are translationally inactive and sometimes present during exponential growth.</text>
</comment>
<dbReference type="GO" id="GO:0045900">
    <property type="term" value="P:negative regulation of translational elongation"/>
    <property type="evidence" value="ECO:0007669"/>
    <property type="project" value="TreeGrafter"/>
</dbReference>
<dbReference type="eggNOG" id="COG1544">
    <property type="taxonomic scope" value="Bacteria"/>
</dbReference>
<keyword evidence="6" id="KW-0689">Ribosomal protein</keyword>
<evidence type="ECO:0000256" key="1">
    <source>
        <dbReference type="ARBA" id="ARBA00022845"/>
    </source>
</evidence>
<evidence type="ECO:0000259" key="5">
    <source>
        <dbReference type="Pfam" id="PF16321"/>
    </source>
</evidence>
<organism evidence="6 7">
    <name type="scientific">Desulfobacca acetoxidans (strain ATCC 700848 / DSM 11109 / ASRB2)</name>
    <dbReference type="NCBI Taxonomy" id="880072"/>
    <lineage>
        <taxon>Bacteria</taxon>
        <taxon>Pseudomonadati</taxon>
        <taxon>Thermodesulfobacteriota</taxon>
        <taxon>Desulfobaccia</taxon>
        <taxon>Desulfobaccales</taxon>
        <taxon>Desulfobaccaceae</taxon>
        <taxon>Desulfobacca</taxon>
    </lineage>
</organism>
<dbReference type="EMBL" id="CP002629">
    <property type="protein sequence ID" value="AEB09928.1"/>
    <property type="molecule type" value="Genomic_DNA"/>
</dbReference>
<sequence length="180" mass="20354">MQISVTFRHVESSEALKEYAIKKLTKMEKYIDSPMEATVVLAIEKFRHQADITVTGDGFKIKGREETGDMYSAIDLALEKIEKQLKRFREKPRTIKASRNLKTLGAKLNVIAAAEAETDSPQIIRSRSLEAKPMDLEEAVLQLQRGNDEVLVFTNAQSTALNILYRRRDGNFGLIEPEQG</sequence>
<dbReference type="Gene3D" id="3.30.160.100">
    <property type="entry name" value="Ribosome hibernation promotion factor-like"/>
    <property type="match status" value="1"/>
</dbReference>
<dbReference type="Pfam" id="PF02482">
    <property type="entry name" value="Ribosomal_S30AE"/>
    <property type="match status" value="1"/>
</dbReference>
<evidence type="ECO:0000256" key="3">
    <source>
        <dbReference type="ARBA" id="ARBA00041148"/>
    </source>
</evidence>
<evidence type="ECO:0000313" key="7">
    <source>
        <dbReference type="Proteomes" id="UP000000483"/>
    </source>
</evidence>
<evidence type="ECO:0000313" key="6">
    <source>
        <dbReference type="EMBL" id="AEB09928.1"/>
    </source>
</evidence>
<dbReference type="AlphaFoldDB" id="F2NJY4"/>
<comment type="subunit">
    <text evidence="4">Interacts with 100S ribosomes.</text>
</comment>
<keyword evidence="7" id="KW-1185">Reference proteome</keyword>
<gene>
    <name evidence="4" type="primary">hpf</name>
    <name evidence="6" type="ordered locus">Desac_2099</name>
</gene>
<dbReference type="OrthoDB" id="9794975at2"/>
<comment type="subunit">
    <text evidence="2">Associates exclusively with 100S ribosomes, which are dimers of 70S ribosomes.</text>
</comment>
<dbReference type="InterPro" id="IPR032528">
    <property type="entry name" value="Ribosom_S30AE_C"/>
</dbReference>
<dbReference type="GO" id="GO:0043024">
    <property type="term" value="F:ribosomal small subunit binding"/>
    <property type="evidence" value="ECO:0007669"/>
    <property type="project" value="TreeGrafter"/>
</dbReference>
<dbReference type="Gene3D" id="3.30.505.50">
    <property type="entry name" value="Sigma 54 modulation/S30EA ribosomal protein, C-terminal domain"/>
    <property type="match status" value="1"/>
</dbReference>
<name>F2NJY4_DESAR</name>
<dbReference type="NCBIfam" id="TIGR00741">
    <property type="entry name" value="yfiA"/>
    <property type="match status" value="1"/>
</dbReference>
<evidence type="ECO:0000256" key="4">
    <source>
        <dbReference type="HAMAP-Rule" id="MF_00839"/>
    </source>
</evidence>
<dbReference type="STRING" id="880072.Desac_2099"/>
<dbReference type="Proteomes" id="UP000000483">
    <property type="component" value="Chromosome"/>
</dbReference>
<dbReference type="InterPro" id="IPR050574">
    <property type="entry name" value="HPF/YfiA_ribosome-assoc"/>
</dbReference>
<keyword evidence="4" id="KW-0963">Cytoplasm</keyword>
<dbReference type="InterPro" id="IPR034694">
    <property type="entry name" value="HPF_long/plastid"/>
</dbReference>
<dbReference type="PANTHER" id="PTHR33231">
    <property type="entry name" value="30S RIBOSOMAL PROTEIN"/>
    <property type="match status" value="1"/>
</dbReference>
<dbReference type="KEGG" id="dao:Desac_2099"/>
<dbReference type="SUPFAM" id="SSF69754">
    <property type="entry name" value="Ribosome binding protein Y (YfiA homologue)"/>
    <property type="match status" value="1"/>
</dbReference>
<keyword evidence="6" id="KW-0687">Ribonucleoprotein</keyword>
<comment type="similarity">
    <text evidence="4">Belongs to the HPF/YfiA ribosome-associated protein family. Long HPF subfamily.</text>
</comment>
<dbReference type="InterPro" id="IPR003489">
    <property type="entry name" value="RHF/RaiA"/>
</dbReference>
<dbReference type="PANTHER" id="PTHR33231:SF1">
    <property type="entry name" value="30S RIBOSOMAL PROTEIN"/>
    <property type="match status" value="1"/>
</dbReference>
<proteinExistence type="inferred from homology"/>
<evidence type="ECO:0000256" key="2">
    <source>
        <dbReference type="ARBA" id="ARBA00038695"/>
    </source>
</evidence>
<comment type="subcellular location">
    <subcellularLocation>
        <location evidence="4">Cytoplasm</location>
    </subcellularLocation>
</comment>
<dbReference type="GO" id="GO:0022627">
    <property type="term" value="C:cytosolic small ribosomal subunit"/>
    <property type="evidence" value="ECO:0007669"/>
    <property type="project" value="TreeGrafter"/>
</dbReference>
<protein>
    <recommendedName>
        <fullName evidence="3 4">Ribosome hibernation promoting factor</fullName>
        <shortName evidence="4">HPF</shortName>
    </recommendedName>
</protein>